<keyword evidence="3" id="KW-1133">Transmembrane helix</keyword>
<dbReference type="EMBL" id="CP041666">
    <property type="protein sequence ID" value="QDP40407.1"/>
    <property type="molecule type" value="Genomic_DNA"/>
</dbReference>
<keyword evidence="6" id="KW-1185">Reference proteome</keyword>
<reference evidence="5 6" key="1">
    <citation type="submission" date="2019-07" db="EMBL/GenBank/DDBJ databases">
        <authorList>
            <person name="Li J."/>
        </authorList>
    </citation>
    <scope>NUCLEOTIDE SEQUENCE [LARGE SCALE GENOMIC DNA]</scope>
    <source>
        <strain evidence="5 6">TKL69</strain>
    </source>
</reference>
<keyword evidence="3" id="KW-0812">Transmembrane</keyword>
<protein>
    <submittedName>
        <fullName evidence="5">Toxin</fullName>
    </submittedName>
</protein>
<gene>
    <name evidence="5" type="ORF">FN924_09575</name>
</gene>
<keyword evidence="2" id="KW-0964">Secreted</keyword>
<dbReference type="Pfam" id="PF07737">
    <property type="entry name" value="ATLF"/>
    <property type="match status" value="1"/>
</dbReference>
<evidence type="ECO:0000256" key="1">
    <source>
        <dbReference type="ARBA" id="ARBA00004613"/>
    </source>
</evidence>
<organism evidence="5 6">
    <name type="scientific">Radiobacillus deserti</name>
    <dbReference type="NCBI Taxonomy" id="2594883"/>
    <lineage>
        <taxon>Bacteria</taxon>
        <taxon>Bacillati</taxon>
        <taxon>Bacillota</taxon>
        <taxon>Bacilli</taxon>
        <taxon>Bacillales</taxon>
        <taxon>Bacillaceae</taxon>
        <taxon>Radiobacillus</taxon>
    </lineage>
</organism>
<dbReference type="InterPro" id="IPR024079">
    <property type="entry name" value="MetalloPept_cat_dom_sf"/>
</dbReference>
<dbReference type="SUPFAM" id="SSF55486">
    <property type="entry name" value="Metalloproteases ('zincins'), catalytic domain"/>
    <property type="match status" value="1"/>
</dbReference>
<proteinExistence type="predicted"/>
<evidence type="ECO:0000256" key="3">
    <source>
        <dbReference type="SAM" id="Phobius"/>
    </source>
</evidence>
<evidence type="ECO:0000313" key="6">
    <source>
        <dbReference type="Proteomes" id="UP000315215"/>
    </source>
</evidence>
<accession>A0A516KG88</accession>
<dbReference type="GO" id="GO:0005576">
    <property type="term" value="C:extracellular region"/>
    <property type="evidence" value="ECO:0007669"/>
    <property type="project" value="UniProtKB-SubCell"/>
</dbReference>
<dbReference type="Proteomes" id="UP000315215">
    <property type="component" value="Chromosome"/>
</dbReference>
<name>A0A516KG88_9BACI</name>
<evidence type="ECO:0000259" key="4">
    <source>
        <dbReference type="PROSITE" id="PS51995"/>
    </source>
</evidence>
<sequence length="250" mass="28959">MNRLRKYIGRLSVIGLLIMLPFIDITKPFHGIMLEQAKGKEALYPIYKLDNSDLLKSLIVIPEIVENVNALIPMVKRINSIDRPILELLVDQGVKIRLFEGSLTDEPLLYYLKWEKPRGWTKDVTWEDVPGAGGGWLISAKIGASVPGNGHGSINLELHEIGHTVYQLLSTSSQHRTSMNRLWEEEVSSMFPDQSYFETYTSEYFAESFAYYYCNERTRKKLHQLAPNTYQFFQQFHSIDLSHIDSYFFR</sequence>
<evidence type="ECO:0000313" key="5">
    <source>
        <dbReference type="EMBL" id="QDP40407.1"/>
    </source>
</evidence>
<dbReference type="Gene3D" id="3.40.390.10">
    <property type="entry name" value="Collagenase (Catalytic Domain)"/>
    <property type="match status" value="1"/>
</dbReference>
<dbReference type="CDD" id="cd20183">
    <property type="entry name" value="M34_PPEP"/>
    <property type="match status" value="1"/>
</dbReference>
<dbReference type="InterPro" id="IPR014781">
    <property type="entry name" value="Anthrax_toxin_lethal/edema_N/C"/>
</dbReference>
<dbReference type="AlphaFoldDB" id="A0A516KG88"/>
<dbReference type="GO" id="GO:0008237">
    <property type="term" value="F:metallopeptidase activity"/>
    <property type="evidence" value="ECO:0007669"/>
    <property type="project" value="InterPro"/>
</dbReference>
<dbReference type="KEGG" id="aqt:FN924_09575"/>
<evidence type="ECO:0000256" key="2">
    <source>
        <dbReference type="ARBA" id="ARBA00022525"/>
    </source>
</evidence>
<feature type="transmembrane region" description="Helical" evidence="3">
    <location>
        <begin position="7"/>
        <end position="23"/>
    </location>
</feature>
<dbReference type="PROSITE" id="PS51995">
    <property type="entry name" value="ATLF"/>
    <property type="match status" value="1"/>
</dbReference>
<feature type="domain" description="ATLF-like" evidence="4">
    <location>
        <begin position="52"/>
        <end position="238"/>
    </location>
</feature>
<comment type="subcellular location">
    <subcellularLocation>
        <location evidence="1">Secreted</location>
    </subcellularLocation>
</comment>
<keyword evidence="3" id="KW-0472">Membrane</keyword>
<dbReference type="InterPro" id="IPR047568">
    <property type="entry name" value="ATLF-like_dom"/>
</dbReference>